<name>A0A7W7WU27_9PSEU</name>
<dbReference type="EMBL" id="JACHJS010000001">
    <property type="protein sequence ID" value="MBB4963769.1"/>
    <property type="molecule type" value="Genomic_DNA"/>
</dbReference>
<gene>
    <name evidence="1" type="ORF">F4559_001128</name>
</gene>
<organism evidence="1 2">
    <name type="scientific">Saccharothrix violaceirubra</name>
    <dbReference type="NCBI Taxonomy" id="413306"/>
    <lineage>
        <taxon>Bacteria</taxon>
        <taxon>Bacillati</taxon>
        <taxon>Actinomycetota</taxon>
        <taxon>Actinomycetes</taxon>
        <taxon>Pseudonocardiales</taxon>
        <taxon>Pseudonocardiaceae</taxon>
        <taxon>Saccharothrix</taxon>
    </lineage>
</organism>
<evidence type="ECO:0000313" key="2">
    <source>
        <dbReference type="Proteomes" id="UP000542674"/>
    </source>
</evidence>
<accession>A0A7W7WU27</accession>
<dbReference type="AlphaFoldDB" id="A0A7W7WU27"/>
<evidence type="ECO:0000313" key="1">
    <source>
        <dbReference type="EMBL" id="MBB4963769.1"/>
    </source>
</evidence>
<reference evidence="1 2" key="1">
    <citation type="submission" date="2020-08" db="EMBL/GenBank/DDBJ databases">
        <title>Sequencing the genomes of 1000 actinobacteria strains.</title>
        <authorList>
            <person name="Klenk H.-P."/>
        </authorList>
    </citation>
    <scope>NUCLEOTIDE SEQUENCE [LARGE SCALE GENOMIC DNA]</scope>
    <source>
        <strain evidence="1 2">DSM 45084</strain>
    </source>
</reference>
<keyword evidence="2" id="KW-1185">Reference proteome</keyword>
<dbReference type="Proteomes" id="UP000542674">
    <property type="component" value="Unassembled WGS sequence"/>
</dbReference>
<dbReference type="RefSeq" id="WP_184666515.1">
    <property type="nucleotide sequence ID" value="NZ_BAABAI010000034.1"/>
</dbReference>
<comment type="caution">
    <text evidence="1">The sequence shown here is derived from an EMBL/GenBank/DDBJ whole genome shotgun (WGS) entry which is preliminary data.</text>
</comment>
<sequence>MTTTLTIPFTATLVAPLHHGAGTAGNTSLIRTQRMVRPDGTVAQVPFVSGNSLRHGLRAGLAWHAVRTLGVEDGGLSKAVVDLLWSGGAITRTGSQTDLALLRRVEHLYPPLALMGYSAAADMTAGTLAVDQLHLVCAENAWRLPGRLAGDPRAARPASAFRGEEFGTRHDVAGTPVDRYTALADELVPTTTQMIYEHQVVLPGAALYGGLVLTPAATDAQLRVLLVALDEIMPADRDGVRVLQLAAKRGVGYGTCRVDLDLPDGLPTPADARAWWEAHLVEHAEEITALWQEIVA</sequence>
<protein>
    <submittedName>
        <fullName evidence="1">Uncharacterized protein</fullName>
    </submittedName>
</protein>
<proteinExistence type="predicted"/>